<dbReference type="GO" id="GO:0016616">
    <property type="term" value="F:oxidoreductase activity, acting on the CH-OH group of donors, NAD or NADP as acceptor"/>
    <property type="evidence" value="ECO:0007669"/>
    <property type="project" value="InterPro"/>
</dbReference>
<dbReference type="Pfam" id="PF00389">
    <property type="entry name" value="2-Hacid_dh"/>
    <property type="match status" value="1"/>
</dbReference>
<gene>
    <name evidence="7" type="ordered locus">Glov_2385</name>
</gene>
<reference evidence="7 8" key="1">
    <citation type="submission" date="2008-05" db="EMBL/GenBank/DDBJ databases">
        <title>Complete sequence of chromosome of Geobacter lovleyi SZ.</title>
        <authorList>
            <consortium name="US DOE Joint Genome Institute"/>
            <person name="Lucas S."/>
            <person name="Copeland A."/>
            <person name="Lapidus A."/>
            <person name="Glavina del Rio T."/>
            <person name="Dalin E."/>
            <person name="Tice H."/>
            <person name="Bruce D."/>
            <person name="Goodwin L."/>
            <person name="Pitluck S."/>
            <person name="Chertkov O."/>
            <person name="Meincke L."/>
            <person name="Brettin T."/>
            <person name="Detter J.C."/>
            <person name="Han C."/>
            <person name="Tapia R."/>
            <person name="Kuske C.R."/>
            <person name="Schmutz J."/>
            <person name="Larimer F."/>
            <person name="Land M."/>
            <person name="Hauser L."/>
            <person name="Kyrpides N."/>
            <person name="Mikhailova N."/>
            <person name="Sung Y."/>
            <person name="Fletcher K.E."/>
            <person name="Ritalahti K.M."/>
            <person name="Loeffler F.E."/>
            <person name="Richardson P."/>
        </authorList>
    </citation>
    <scope>NUCLEOTIDE SEQUENCE [LARGE SCALE GENOMIC DNA]</scope>
    <source>
        <strain evidence="8">ATCC BAA-1151 / DSM 17278 / SZ</strain>
    </source>
</reference>
<dbReference type="SUPFAM" id="SSF52283">
    <property type="entry name" value="Formate/glycerate dehydrogenase catalytic domain-like"/>
    <property type="match status" value="1"/>
</dbReference>
<dbReference type="PROSITE" id="PS00671">
    <property type="entry name" value="D_2_HYDROXYACID_DH_3"/>
    <property type="match status" value="1"/>
</dbReference>
<dbReference type="InterPro" id="IPR029753">
    <property type="entry name" value="D-isomer_DH_CS"/>
</dbReference>
<accession>B3E5B4</accession>
<dbReference type="PANTHER" id="PTHR43761">
    <property type="entry name" value="D-ISOMER SPECIFIC 2-HYDROXYACID DEHYDROGENASE FAMILY PROTEIN (AFU_ORTHOLOGUE AFUA_1G13630)"/>
    <property type="match status" value="1"/>
</dbReference>
<dbReference type="eggNOG" id="COG1052">
    <property type="taxonomic scope" value="Bacteria"/>
</dbReference>
<dbReference type="InterPro" id="IPR006139">
    <property type="entry name" value="D-isomer_2_OHA_DH_cat_dom"/>
</dbReference>
<dbReference type="InterPro" id="IPR006140">
    <property type="entry name" value="D-isomer_DH_NAD-bd"/>
</dbReference>
<evidence type="ECO:0000259" key="6">
    <source>
        <dbReference type="Pfam" id="PF02826"/>
    </source>
</evidence>
<dbReference type="Gene3D" id="3.40.50.720">
    <property type="entry name" value="NAD(P)-binding Rossmann-like Domain"/>
    <property type="match status" value="2"/>
</dbReference>
<dbReference type="PROSITE" id="PS00670">
    <property type="entry name" value="D_2_HYDROXYACID_DH_2"/>
    <property type="match status" value="1"/>
</dbReference>
<evidence type="ECO:0000259" key="5">
    <source>
        <dbReference type="Pfam" id="PF00389"/>
    </source>
</evidence>
<evidence type="ECO:0000256" key="4">
    <source>
        <dbReference type="RuleBase" id="RU003719"/>
    </source>
</evidence>
<dbReference type="PROSITE" id="PS00065">
    <property type="entry name" value="D_2_HYDROXYACID_DH_1"/>
    <property type="match status" value="1"/>
</dbReference>
<keyword evidence="2 4" id="KW-0560">Oxidoreductase</keyword>
<dbReference type="FunFam" id="3.40.50.720:FF:000203">
    <property type="entry name" value="D-3-phosphoglycerate dehydrogenase (SerA)"/>
    <property type="match status" value="1"/>
</dbReference>
<keyword evidence="8" id="KW-1185">Reference proteome</keyword>
<dbReference type="Pfam" id="PF02826">
    <property type="entry name" value="2-Hacid_dh_C"/>
    <property type="match status" value="1"/>
</dbReference>
<dbReference type="OrthoDB" id="9793626at2"/>
<keyword evidence="3" id="KW-0520">NAD</keyword>
<dbReference type="InterPro" id="IPR050418">
    <property type="entry name" value="D-iso_2-hydroxyacid_DH_PdxB"/>
</dbReference>
<comment type="similarity">
    <text evidence="1 4">Belongs to the D-isomer specific 2-hydroxyacid dehydrogenase family.</text>
</comment>
<evidence type="ECO:0000256" key="2">
    <source>
        <dbReference type="ARBA" id="ARBA00023002"/>
    </source>
</evidence>
<dbReference type="STRING" id="398767.Glov_2385"/>
<proteinExistence type="inferred from homology"/>
<dbReference type="HOGENOM" id="CLU_019796_1_3_7"/>
<dbReference type="Proteomes" id="UP000002420">
    <property type="component" value="Chromosome"/>
</dbReference>
<dbReference type="GO" id="GO:0051287">
    <property type="term" value="F:NAD binding"/>
    <property type="evidence" value="ECO:0007669"/>
    <property type="project" value="InterPro"/>
</dbReference>
<sequence>MSEEPAIVILDGYTINPGDNPWDAVTALGRCSIYDRTPAELVLERAAGAEVILTSKVKLTAAILQQLPGLRFISLLATGYNNVDVEAAGRLGITVSNVPAYSTDSVAQTTFALLLELTTHAGLHDQAVKQGEWVRSPDHSFWKRPIVELAGLTLGIVGFGAIGRAVARIGSAFGMQVVAYTPRPPAATEFPLVRFVSLDELFGQADVVSLNCPQTTENGGFVNAVLLERMKRSAFLINVARGGLVNESDLAAALRDGVIAGAGLDVVSVEPMLPENPLLQAPNCIFTPHIAWASLAARQRLTAIVAANLAGYLQGKPINVVNTAWLPATARG</sequence>
<dbReference type="AlphaFoldDB" id="B3E5B4"/>
<dbReference type="InterPro" id="IPR029752">
    <property type="entry name" value="D-isomer_DH_CS1"/>
</dbReference>
<organism evidence="7 8">
    <name type="scientific">Trichlorobacter lovleyi (strain ATCC BAA-1151 / DSM 17278 / SZ)</name>
    <name type="common">Geobacter lovleyi</name>
    <dbReference type="NCBI Taxonomy" id="398767"/>
    <lineage>
        <taxon>Bacteria</taxon>
        <taxon>Pseudomonadati</taxon>
        <taxon>Thermodesulfobacteriota</taxon>
        <taxon>Desulfuromonadia</taxon>
        <taxon>Geobacterales</taxon>
        <taxon>Geobacteraceae</taxon>
        <taxon>Trichlorobacter</taxon>
    </lineage>
</organism>
<dbReference type="KEGG" id="glo:Glov_2385"/>
<evidence type="ECO:0000313" key="7">
    <source>
        <dbReference type="EMBL" id="ACD96101.1"/>
    </source>
</evidence>
<dbReference type="RefSeq" id="WP_012470434.1">
    <property type="nucleotide sequence ID" value="NC_010814.1"/>
</dbReference>
<evidence type="ECO:0000313" key="8">
    <source>
        <dbReference type="Proteomes" id="UP000002420"/>
    </source>
</evidence>
<dbReference type="SUPFAM" id="SSF51735">
    <property type="entry name" value="NAD(P)-binding Rossmann-fold domains"/>
    <property type="match status" value="1"/>
</dbReference>
<feature type="domain" description="D-isomer specific 2-hydroxyacid dehydrogenase catalytic" evidence="5">
    <location>
        <begin position="32"/>
        <end position="322"/>
    </location>
</feature>
<dbReference type="InterPro" id="IPR036291">
    <property type="entry name" value="NAD(P)-bd_dom_sf"/>
</dbReference>
<dbReference type="PANTHER" id="PTHR43761:SF1">
    <property type="entry name" value="D-ISOMER SPECIFIC 2-HYDROXYACID DEHYDROGENASE CATALYTIC DOMAIN-CONTAINING PROTEIN-RELATED"/>
    <property type="match status" value="1"/>
</dbReference>
<name>B3E5B4_TRIL1</name>
<protein>
    <submittedName>
        <fullName evidence="7">D-isomer specific 2-hydroxyacid dehydrogenase NAD-binding</fullName>
    </submittedName>
</protein>
<evidence type="ECO:0000256" key="3">
    <source>
        <dbReference type="ARBA" id="ARBA00023027"/>
    </source>
</evidence>
<evidence type="ECO:0000256" key="1">
    <source>
        <dbReference type="ARBA" id="ARBA00005854"/>
    </source>
</evidence>
<dbReference type="EMBL" id="CP001089">
    <property type="protein sequence ID" value="ACD96101.1"/>
    <property type="molecule type" value="Genomic_DNA"/>
</dbReference>
<feature type="domain" description="D-isomer specific 2-hydroxyacid dehydrogenase NAD-binding" evidence="6">
    <location>
        <begin position="111"/>
        <end position="291"/>
    </location>
</feature>
<dbReference type="CDD" id="cd12162">
    <property type="entry name" value="2-Hacid_dh_4"/>
    <property type="match status" value="1"/>
</dbReference>